<dbReference type="EMBL" id="JAFIMR010000001">
    <property type="protein sequence ID" value="KAI1881605.1"/>
    <property type="molecule type" value="Genomic_DNA"/>
</dbReference>
<feature type="transmembrane region" description="Helical" evidence="6">
    <location>
        <begin position="94"/>
        <end position="122"/>
    </location>
</feature>
<evidence type="ECO:0000256" key="6">
    <source>
        <dbReference type="SAM" id="Phobius"/>
    </source>
</evidence>
<feature type="domain" description="Rhodopsin" evidence="7">
    <location>
        <begin position="16"/>
        <end position="238"/>
    </location>
</feature>
<comment type="caution">
    <text evidence="8">The sequence shown here is derived from an EMBL/GenBank/DDBJ whole genome shotgun (WGS) entry which is preliminary data.</text>
</comment>
<organism evidence="8 9">
    <name type="scientific">Neoarthrinium moseri</name>
    <dbReference type="NCBI Taxonomy" id="1658444"/>
    <lineage>
        <taxon>Eukaryota</taxon>
        <taxon>Fungi</taxon>
        <taxon>Dikarya</taxon>
        <taxon>Ascomycota</taxon>
        <taxon>Pezizomycotina</taxon>
        <taxon>Sordariomycetes</taxon>
        <taxon>Xylariomycetidae</taxon>
        <taxon>Amphisphaeriales</taxon>
        <taxon>Apiosporaceae</taxon>
        <taxon>Neoarthrinium</taxon>
    </lineage>
</organism>
<dbReference type="PANTHER" id="PTHR33048">
    <property type="entry name" value="PTH11-LIKE INTEGRAL MEMBRANE PROTEIN (AFU_ORTHOLOGUE AFUA_5G11245)"/>
    <property type="match status" value="1"/>
</dbReference>
<gene>
    <name evidence="8" type="ORF">JX265_000431</name>
</gene>
<feature type="transmembrane region" description="Helical" evidence="6">
    <location>
        <begin position="40"/>
        <end position="60"/>
    </location>
</feature>
<proteinExistence type="inferred from homology"/>
<protein>
    <recommendedName>
        <fullName evidence="7">Rhodopsin domain-containing protein</fullName>
    </recommendedName>
</protein>
<evidence type="ECO:0000256" key="3">
    <source>
        <dbReference type="ARBA" id="ARBA00022989"/>
    </source>
</evidence>
<comment type="similarity">
    <text evidence="5">Belongs to the SAT4 family.</text>
</comment>
<evidence type="ECO:0000256" key="2">
    <source>
        <dbReference type="ARBA" id="ARBA00022692"/>
    </source>
</evidence>
<evidence type="ECO:0000256" key="1">
    <source>
        <dbReference type="ARBA" id="ARBA00004141"/>
    </source>
</evidence>
<feature type="transmembrane region" description="Helical" evidence="6">
    <location>
        <begin position="6"/>
        <end position="28"/>
    </location>
</feature>
<dbReference type="InterPro" id="IPR052337">
    <property type="entry name" value="SAT4-like"/>
</dbReference>
<evidence type="ECO:0000313" key="9">
    <source>
        <dbReference type="Proteomes" id="UP000829685"/>
    </source>
</evidence>
<feature type="transmembrane region" description="Helical" evidence="6">
    <location>
        <begin position="210"/>
        <end position="237"/>
    </location>
</feature>
<comment type="subcellular location">
    <subcellularLocation>
        <location evidence="1">Membrane</location>
        <topology evidence="1">Multi-pass membrane protein</topology>
    </subcellularLocation>
</comment>
<dbReference type="InterPro" id="IPR049326">
    <property type="entry name" value="Rhodopsin_dom_fungi"/>
</dbReference>
<evidence type="ECO:0000313" key="8">
    <source>
        <dbReference type="EMBL" id="KAI1881605.1"/>
    </source>
</evidence>
<name>A0A9P9WZ18_9PEZI</name>
<dbReference type="Pfam" id="PF20684">
    <property type="entry name" value="Fung_rhodopsin"/>
    <property type="match status" value="1"/>
</dbReference>
<feature type="transmembrane region" description="Helical" evidence="6">
    <location>
        <begin position="175"/>
        <end position="198"/>
    </location>
</feature>
<evidence type="ECO:0000259" key="7">
    <source>
        <dbReference type="Pfam" id="PF20684"/>
    </source>
</evidence>
<keyword evidence="2 6" id="KW-0812">Transmembrane</keyword>
<dbReference type="AlphaFoldDB" id="A0A9P9WZ18"/>
<keyword evidence="3 6" id="KW-1133">Transmembrane helix</keyword>
<accession>A0A9P9WZ18</accession>
<dbReference type="GO" id="GO:0016020">
    <property type="term" value="C:membrane"/>
    <property type="evidence" value="ECO:0007669"/>
    <property type="project" value="UniProtKB-SubCell"/>
</dbReference>
<keyword evidence="4 6" id="KW-0472">Membrane</keyword>
<evidence type="ECO:0000256" key="5">
    <source>
        <dbReference type="ARBA" id="ARBA00038359"/>
    </source>
</evidence>
<dbReference type="Proteomes" id="UP000829685">
    <property type="component" value="Unassembled WGS sequence"/>
</dbReference>
<dbReference type="PANTHER" id="PTHR33048:SF96">
    <property type="entry name" value="INTEGRAL MEMBRANE PROTEIN"/>
    <property type="match status" value="1"/>
</dbReference>
<sequence>MSLEENGAPILKVVDVVFVSLAIVSTLLRCYTRLAVVRAFGADDWLMMPAVAMYFLYVYWWLCYIWYDFAMVFTRLSIGIFFLRLTVKRVHLWVIYLVMSTTVAFGFIFFGAALAQCTPVTFFWNKNQDGWCINTKVIVALMYLYSSSSLFSDATYAIFPIFLMKGLQMDRRTKYALIPIMGLGWVASIAVAIRYGFLTALMSPDFTYDALTIAILSSIEQGLAITAGNLATLWPLFRLAACRFGLWDTTIRREDFAPPTIGAIDKAKGREAVRSASVGLAIFTERGDEEREMAEGEGAIEFKSERRETMTHPEDNNSKRNNVWDISREVRNESEERLCTQPSSETLGELDIRAVPVCFLARKGLHSHTRI</sequence>
<keyword evidence="9" id="KW-1185">Reference proteome</keyword>
<evidence type="ECO:0000256" key="4">
    <source>
        <dbReference type="ARBA" id="ARBA00023136"/>
    </source>
</evidence>
<feature type="transmembrane region" description="Helical" evidence="6">
    <location>
        <begin position="142"/>
        <end position="163"/>
    </location>
</feature>
<reference evidence="8" key="1">
    <citation type="submission" date="2021-03" db="EMBL/GenBank/DDBJ databases">
        <title>Revisited historic fungal species revealed as producer of novel bioactive compounds through whole genome sequencing and comparative genomics.</title>
        <authorList>
            <person name="Vignolle G.A."/>
            <person name="Hochenegger N."/>
            <person name="Mach R.L."/>
            <person name="Mach-Aigner A.R."/>
            <person name="Javad Rahimi M."/>
            <person name="Salim K.A."/>
            <person name="Chan C.M."/>
            <person name="Lim L.B.L."/>
            <person name="Cai F."/>
            <person name="Druzhinina I.S."/>
            <person name="U'Ren J.M."/>
            <person name="Derntl C."/>
        </authorList>
    </citation>
    <scope>NUCLEOTIDE SEQUENCE</scope>
    <source>
        <strain evidence="8">TUCIM 5799</strain>
    </source>
</reference>